<keyword evidence="1" id="KW-0812">Transmembrane</keyword>
<reference evidence="3 4" key="1">
    <citation type="submission" date="2008-12" db="EMBL/GenBank/DDBJ databases">
        <authorList>
            <person name="Fulton L."/>
            <person name="Clifton S."/>
            <person name="Fulton B."/>
            <person name="Xu J."/>
            <person name="Minx P."/>
            <person name="Pepin K.H."/>
            <person name="Johnson M."/>
            <person name="Bhonagiri V."/>
            <person name="Nash W.E."/>
            <person name="Mardis E.R."/>
            <person name="Wilson R.K."/>
        </authorList>
    </citation>
    <scope>NUCLEOTIDE SEQUENCE [LARGE SCALE GENOMIC DNA]</scope>
    <source>
        <strain evidence="3 4">DSM 14838</strain>
    </source>
</reference>
<dbReference type="AlphaFoldDB" id="E2NM93"/>
<comment type="caution">
    <text evidence="3">The sequence shown here is derived from an EMBL/GenBank/DDBJ whole genome shotgun (WGS) entry which is preliminary data.</text>
</comment>
<dbReference type="HOGENOM" id="CLU_365114_0_0_10"/>
<dbReference type="InterPro" id="IPR043504">
    <property type="entry name" value="Peptidase_S1_PA_chymotrypsin"/>
</dbReference>
<keyword evidence="1" id="KW-0472">Membrane</keyword>
<reference evidence="3 4" key="2">
    <citation type="submission" date="2009-01" db="EMBL/GenBank/DDBJ databases">
        <title>Draft genome sequence of Bacteroides cellulosilyticus (DSM 14838).</title>
        <authorList>
            <person name="Sudarsanam P."/>
            <person name="Ley R."/>
            <person name="Guruge J."/>
            <person name="Turnbaugh P.J."/>
            <person name="Mahowald M."/>
            <person name="Liep D."/>
            <person name="Gordon J."/>
        </authorList>
    </citation>
    <scope>NUCLEOTIDE SEQUENCE [LARGE SCALE GENOMIC DNA]</scope>
    <source>
        <strain evidence="3 4">DSM 14838</strain>
    </source>
</reference>
<dbReference type="Proteomes" id="UP000003711">
    <property type="component" value="Unassembled WGS sequence"/>
</dbReference>
<dbReference type="GO" id="GO:0004252">
    <property type="term" value="F:serine-type endopeptidase activity"/>
    <property type="evidence" value="ECO:0007669"/>
    <property type="project" value="InterPro"/>
</dbReference>
<organism evidence="3 4">
    <name type="scientific">Bacteroides cellulosilyticus DSM 14838</name>
    <dbReference type="NCBI Taxonomy" id="537012"/>
    <lineage>
        <taxon>Bacteria</taxon>
        <taxon>Pseudomonadati</taxon>
        <taxon>Bacteroidota</taxon>
        <taxon>Bacteroidia</taxon>
        <taxon>Bacteroidales</taxon>
        <taxon>Bacteroidaceae</taxon>
        <taxon>Bacteroides</taxon>
    </lineage>
</organism>
<dbReference type="PROSITE" id="PS50240">
    <property type="entry name" value="TRYPSIN_DOM"/>
    <property type="match status" value="1"/>
</dbReference>
<dbReference type="MEROPS" id="S01.280"/>
<gene>
    <name evidence="3" type="ORF">BACCELL_05438</name>
</gene>
<dbReference type="EMBL" id="ACCH01000450">
    <property type="protein sequence ID" value="EEF86970.1"/>
    <property type="molecule type" value="Genomic_DNA"/>
</dbReference>
<proteinExistence type="predicted"/>
<feature type="transmembrane region" description="Helical" evidence="1">
    <location>
        <begin position="33"/>
        <end position="53"/>
    </location>
</feature>
<dbReference type="GO" id="GO:0006508">
    <property type="term" value="P:proteolysis"/>
    <property type="evidence" value="ECO:0007669"/>
    <property type="project" value="InterPro"/>
</dbReference>
<evidence type="ECO:0000313" key="3">
    <source>
        <dbReference type="EMBL" id="EEF86970.1"/>
    </source>
</evidence>
<feature type="transmembrane region" description="Helical" evidence="1">
    <location>
        <begin position="6"/>
        <end position="21"/>
    </location>
</feature>
<feature type="domain" description="Peptidase S1" evidence="2">
    <location>
        <begin position="251"/>
        <end position="468"/>
    </location>
</feature>
<name>E2NM93_9BACE</name>
<dbReference type="SUPFAM" id="SSF50494">
    <property type="entry name" value="Trypsin-like serine proteases"/>
    <property type="match status" value="1"/>
</dbReference>
<dbReference type="Pfam" id="PF00089">
    <property type="entry name" value="Trypsin"/>
    <property type="match status" value="1"/>
</dbReference>
<sequence>MSLFVHIFFFVILYKCVIFVSEQKYNTMKTKALLKSFALCLIAIFTISAHAQISTNELPPSFSSALFSVRSGDVINLPIPDVAEALHEDSLFADMKDIPYRIGLPITVNYTLENSGNWHVLGDSVRVWRLRLHVDKAKALSLNYDRFWLPEKAKFFVYSADKTFCIGGFTDLNNKGAKKNPANFATGLVAGSDIILEYYEPINAIRGIISIDKVIYAYKDILTYSGNTRTLGFGDALSCNVNVNCPEGDGWQKEKRAVACIYYDGYLCTGALINNTSGEDYFLTANHCFSNYDAQGNSQINQMIFYWNYESKDCSNGTNFNPPTSSGAKLVANNEYSDFALLKLVESVRNIPAYIPYYLGWTRSSSLPTKGTVIHHPRGDIKKIAIDNNTLGKAINNTHWKATYDVGTTERGSSGAPLLNQNKLVVGQLHSGGIGCNISDNYGRFDVSWDYGSVATRRLKDWLDANNTGMMQLEARELLPEIVGTKFICDSSTYYIKNLPANAMVVWEYPTEANSAPRPQFYTNYPVPNQCTIKNKYYYPYNANLVAKIVYNGNTLLTLSKEVISDTKSYPYATYIQEACPFYGVNHPSISGRVENSTFVHQGCMVRVTFNSDYDKDIYYDSSGGITHKPLFWNYHRPTKTLEFQLPYRSGGLPFAFILDGEGVCKKKRIIFFSYTGNGNAPASAYSLKVLSSSENIKEIRLVTDDVINARNGLNWNLEVYNVAYGTKVLEVKGMTDLSYTMDTSGWTSGMYVTRVIIGDEILTEKITVGK</sequence>
<evidence type="ECO:0000259" key="2">
    <source>
        <dbReference type="PROSITE" id="PS50240"/>
    </source>
</evidence>
<protein>
    <submittedName>
        <fullName evidence="3">Trypsin</fullName>
    </submittedName>
</protein>
<dbReference type="PANTHER" id="PTHR36234:SF5">
    <property type="entry name" value="LYSYL ENDOPEPTIDASE"/>
    <property type="match status" value="1"/>
</dbReference>
<dbReference type="PANTHER" id="PTHR36234">
    <property type="entry name" value="LYSYL ENDOPEPTIDASE"/>
    <property type="match status" value="1"/>
</dbReference>
<evidence type="ECO:0000313" key="4">
    <source>
        <dbReference type="Proteomes" id="UP000003711"/>
    </source>
</evidence>
<dbReference type="Gene3D" id="2.40.10.10">
    <property type="entry name" value="Trypsin-like serine proteases"/>
    <property type="match status" value="2"/>
</dbReference>
<dbReference type="InterPro" id="IPR001254">
    <property type="entry name" value="Trypsin_dom"/>
</dbReference>
<evidence type="ECO:0000256" key="1">
    <source>
        <dbReference type="SAM" id="Phobius"/>
    </source>
</evidence>
<dbReference type="InterPro" id="IPR009003">
    <property type="entry name" value="Peptidase_S1_PA"/>
</dbReference>
<accession>E2NM93</accession>
<keyword evidence="1" id="KW-1133">Transmembrane helix</keyword>